<keyword evidence="3" id="KW-1185">Reference proteome</keyword>
<proteinExistence type="predicted"/>
<dbReference type="OrthoDB" id="9788704at2"/>
<dbReference type="AlphaFoldDB" id="A0A2S7TYH3"/>
<evidence type="ECO:0000259" key="1">
    <source>
        <dbReference type="PROSITE" id="PS50151"/>
    </source>
</evidence>
<dbReference type="InterPro" id="IPR025542">
    <property type="entry name" value="YacH"/>
</dbReference>
<dbReference type="GO" id="GO:1990169">
    <property type="term" value="P:stress response to copper ion"/>
    <property type="evidence" value="ECO:0007669"/>
    <property type="project" value="TreeGrafter"/>
</dbReference>
<dbReference type="GO" id="GO:0046870">
    <property type="term" value="F:cadmium ion binding"/>
    <property type="evidence" value="ECO:0007669"/>
    <property type="project" value="TreeGrafter"/>
</dbReference>
<dbReference type="PROSITE" id="PS50151">
    <property type="entry name" value="UVR"/>
    <property type="match status" value="1"/>
</dbReference>
<evidence type="ECO:0000313" key="2">
    <source>
        <dbReference type="EMBL" id="PQJ27112.1"/>
    </source>
</evidence>
<dbReference type="GO" id="GO:0050897">
    <property type="term" value="F:cobalt ion binding"/>
    <property type="evidence" value="ECO:0007669"/>
    <property type="project" value="TreeGrafter"/>
</dbReference>
<dbReference type="PANTHER" id="PTHR38430">
    <property type="entry name" value="PROTEIN-ARGININE KINASE ACTIVATOR PROTEIN"/>
    <property type="match status" value="1"/>
</dbReference>
<dbReference type="GO" id="GO:0008270">
    <property type="term" value="F:zinc ion binding"/>
    <property type="evidence" value="ECO:0007669"/>
    <property type="project" value="TreeGrafter"/>
</dbReference>
<dbReference type="InterPro" id="IPR001943">
    <property type="entry name" value="UVR_dom"/>
</dbReference>
<dbReference type="PANTHER" id="PTHR38430:SF1">
    <property type="entry name" value="PROTEIN-ARGININE KINASE ACTIVATOR PROTEIN"/>
    <property type="match status" value="1"/>
</dbReference>
<feature type="domain" description="UVR" evidence="1">
    <location>
        <begin position="126"/>
        <end position="161"/>
    </location>
</feature>
<dbReference type="RefSeq" id="WP_105041600.1">
    <property type="nucleotide sequence ID" value="NZ_MQWA01000001.1"/>
</dbReference>
<organism evidence="2 3">
    <name type="scientific">Rubritalea profundi</name>
    <dbReference type="NCBI Taxonomy" id="1658618"/>
    <lineage>
        <taxon>Bacteria</taxon>
        <taxon>Pseudomonadati</taxon>
        <taxon>Verrucomicrobiota</taxon>
        <taxon>Verrucomicrobiia</taxon>
        <taxon>Verrucomicrobiales</taxon>
        <taxon>Rubritaleaceae</taxon>
        <taxon>Rubritalea</taxon>
    </lineage>
</organism>
<dbReference type="EMBL" id="MQWA01000001">
    <property type="protein sequence ID" value="PQJ27112.1"/>
    <property type="molecule type" value="Genomic_DNA"/>
</dbReference>
<dbReference type="PIRSF" id="PIRSF015034">
    <property type="entry name" value="YacH"/>
    <property type="match status" value="1"/>
</dbReference>
<sequence length="163" mass="17748">MKCELCNNKATVFYTQAVQGGQKKICLCENCADKSGLTDPGAFSMVDILMDETPEQAQPVMVAEVAEACEHCGFTLEDYRKVGRLGCSQCYTAFLGEILPMLAKMHHGIKHEGKVPSGMADSLALRKKLAAMKKDLDSAIAEENFEAAVKLRDGIKELEAQVS</sequence>
<dbReference type="GO" id="GO:1990170">
    <property type="term" value="P:stress response to cadmium ion"/>
    <property type="evidence" value="ECO:0007669"/>
    <property type="project" value="TreeGrafter"/>
</dbReference>
<reference evidence="2 3" key="1">
    <citation type="submission" date="2016-12" db="EMBL/GenBank/DDBJ databases">
        <title>Study of bacterial adaptation to deep sea.</title>
        <authorList>
            <person name="Song J."/>
            <person name="Yoshizawa S."/>
            <person name="Kogure K."/>
        </authorList>
    </citation>
    <scope>NUCLEOTIDE SEQUENCE [LARGE SCALE GENOMIC DNA]</scope>
    <source>
        <strain evidence="2 3">SAORIC-165</strain>
    </source>
</reference>
<comment type="caution">
    <text evidence="2">The sequence shown here is derived from an EMBL/GenBank/DDBJ whole genome shotgun (WGS) entry which is preliminary data.</text>
</comment>
<dbReference type="Proteomes" id="UP000239907">
    <property type="component" value="Unassembled WGS sequence"/>
</dbReference>
<evidence type="ECO:0000313" key="3">
    <source>
        <dbReference type="Proteomes" id="UP000239907"/>
    </source>
</evidence>
<name>A0A2S7TYH3_9BACT</name>
<dbReference type="Pfam" id="PF02151">
    <property type="entry name" value="UVR"/>
    <property type="match status" value="1"/>
</dbReference>
<gene>
    <name evidence="2" type="ORF">BSZ32_00410</name>
</gene>
<dbReference type="GO" id="GO:0005507">
    <property type="term" value="F:copper ion binding"/>
    <property type="evidence" value="ECO:0007669"/>
    <property type="project" value="TreeGrafter"/>
</dbReference>
<accession>A0A2S7TYH3</accession>
<dbReference type="Gene3D" id="4.10.860.10">
    <property type="entry name" value="UVR domain"/>
    <property type="match status" value="1"/>
</dbReference>
<protein>
    <recommendedName>
        <fullName evidence="1">UVR domain-containing protein</fullName>
    </recommendedName>
</protein>